<dbReference type="PANTHER" id="PTHR47941">
    <property type="entry name" value="PENTATRICOPEPTIDE REPEAT-CONTAINING PROTEIN 3, MITOCHONDRIAL"/>
    <property type="match status" value="1"/>
</dbReference>
<dbReference type="InterPro" id="IPR011990">
    <property type="entry name" value="TPR-like_helical_dom_sf"/>
</dbReference>
<dbReference type="PROSITE" id="PS51375">
    <property type="entry name" value="PPR"/>
    <property type="match status" value="4"/>
</dbReference>
<evidence type="ECO:0000256" key="2">
    <source>
        <dbReference type="ARBA" id="ARBA00022737"/>
    </source>
</evidence>
<comment type="similarity">
    <text evidence="1">Belongs to the PPR family. P subfamily.</text>
</comment>
<dbReference type="AlphaFoldDB" id="A0A7I8K9Q6"/>
<sequence length="588" mass="65735">MLEEGREKPWRRLRSSYFSTLPASVRWRNRIQSSRVVALVASLLLQRCRWQPFLEELKPKLRESFSADPNLLFLVLARSKSLPHAALGFFQWSETALGLQMDLRCRCKMAQILIDGGIPAPARGVMAPAILCHTTMEILDAVGSLTRRIEESRSAFLGFLFEEYALSDRIQEGLLVFRRFRATGCRPSSRTCNVFLDRLISSGEIRLASCFYAAVVRSGVAADSRSWSLLCRLLCEEGKLEIAAAMVESSPSCDGKVFHLIADRYCRNGDFLSAILLLNTMYEKDLRPGLGIYGAILEGGCRLRNTAIIRSCLKETIVRGLLPTAPVLDYDLIIQRLCDLEKTYAAEFFMERARSAKASHSNGTYLCLLRALSAAGRVEEAVGVHRQMMEKGVKVNQSCLNVFFRAVCQGEASDEGGMAIRDLIGKGFLPCVSDISKFMGNLCRKGWWKEAEDLLNLVLGKGIVPEADCCSHLIQNFCANRDLDSAMSLLEKLRAGGGGLDVKSYNLLLDELSMGGRLTEAIMVFDHMGEEEARDSRSFCIMISALCRGRELRKAMNLHDAMMKLELKPDEEKYRQIISGWVNACPIR</sequence>
<dbReference type="NCBIfam" id="TIGR00756">
    <property type="entry name" value="PPR"/>
    <property type="match status" value="2"/>
</dbReference>
<evidence type="ECO:0000313" key="5">
    <source>
        <dbReference type="Proteomes" id="UP000663760"/>
    </source>
</evidence>
<accession>A0A7I8K9Q6</accession>
<feature type="repeat" description="PPR" evidence="3">
    <location>
        <begin position="254"/>
        <end position="288"/>
    </location>
</feature>
<dbReference type="OrthoDB" id="747253at2759"/>
<keyword evidence="5" id="KW-1185">Reference proteome</keyword>
<dbReference type="InterPro" id="IPR002885">
    <property type="entry name" value="PPR_rpt"/>
</dbReference>
<organism evidence="4 5">
    <name type="scientific">Spirodela intermedia</name>
    <name type="common">Intermediate duckweed</name>
    <dbReference type="NCBI Taxonomy" id="51605"/>
    <lineage>
        <taxon>Eukaryota</taxon>
        <taxon>Viridiplantae</taxon>
        <taxon>Streptophyta</taxon>
        <taxon>Embryophyta</taxon>
        <taxon>Tracheophyta</taxon>
        <taxon>Spermatophyta</taxon>
        <taxon>Magnoliopsida</taxon>
        <taxon>Liliopsida</taxon>
        <taxon>Araceae</taxon>
        <taxon>Lemnoideae</taxon>
        <taxon>Spirodela</taxon>
    </lineage>
</organism>
<evidence type="ECO:0000256" key="1">
    <source>
        <dbReference type="ARBA" id="ARBA00007626"/>
    </source>
</evidence>
<proteinExistence type="inferred from homology"/>
<feature type="repeat" description="PPR" evidence="3">
    <location>
        <begin position="535"/>
        <end position="569"/>
    </location>
</feature>
<feature type="repeat" description="PPR" evidence="3">
    <location>
        <begin position="501"/>
        <end position="531"/>
    </location>
</feature>
<gene>
    <name evidence="4" type="ORF">SI8410_04005141</name>
</gene>
<dbReference type="EMBL" id="LR746267">
    <property type="protein sequence ID" value="CAA7394480.1"/>
    <property type="molecule type" value="Genomic_DNA"/>
</dbReference>
<protein>
    <submittedName>
        <fullName evidence="4">Uncharacterized protein</fullName>
    </submittedName>
</protein>
<evidence type="ECO:0000313" key="4">
    <source>
        <dbReference type="EMBL" id="CAA7394480.1"/>
    </source>
</evidence>
<reference evidence="4" key="1">
    <citation type="submission" date="2020-02" db="EMBL/GenBank/DDBJ databases">
        <authorList>
            <person name="Scholz U."/>
            <person name="Mascher M."/>
            <person name="Fiebig A."/>
        </authorList>
    </citation>
    <scope>NUCLEOTIDE SEQUENCE</scope>
</reference>
<dbReference type="Gene3D" id="1.25.40.10">
    <property type="entry name" value="Tetratricopeptide repeat domain"/>
    <property type="match status" value="3"/>
</dbReference>
<dbReference type="Pfam" id="PF01535">
    <property type="entry name" value="PPR"/>
    <property type="match status" value="6"/>
</dbReference>
<evidence type="ECO:0000256" key="3">
    <source>
        <dbReference type="PROSITE-ProRule" id="PRU00708"/>
    </source>
</evidence>
<keyword evidence="2" id="KW-0677">Repeat</keyword>
<name>A0A7I8K9Q6_SPIIN</name>
<feature type="repeat" description="PPR" evidence="3">
    <location>
        <begin position="361"/>
        <end position="395"/>
    </location>
</feature>
<dbReference type="Proteomes" id="UP000663760">
    <property type="component" value="Chromosome 4"/>
</dbReference>